<dbReference type="Pfam" id="PF08666">
    <property type="entry name" value="SAF"/>
    <property type="match status" value="1"/>
</dbReference>
<evidence type="ECO:0000313" key="3">
    <source>
        <dbReference type="EMBL" id="TCL10312.1"/>
    </source>
</evidence>
<evidence type="ECO:0000259" key="2">
    <source>
        <dbReference type="SMART" id="SM00858"/>
    </source>
</evidence>
<dbReference type="InterPro" id="IPR052172">
    <property type="entry name" value="UxaA_altronate/galactarate_dh"/>
</dbReference>
<dbReference type="PANTHER" id="PTHR30536:SF5">
    <property type="entry name" value="ALTRONATE DEHYDRATASE"/>
    <property type="match status" value="1"/>
</dbReference>
<proteinExistence type="predicted"/>
<dbReference type="GO" id="GO:0016829">
    <property type="term" value="F:lyase activity"/>
    <property type="evidence" value="ECO:0007669"/>
    <property type="project" value="UniProtKB-KW"/>
</dbReference>
<dbReference type="Gene3D" id="2.30.130.110">
    <property type="match status" value="1"/>
</dbReference>
<dbReference type="AlphaFoldDB" id="A0A4R1NYK7"/>
<dbReference type="InterPro" id="IPR044144">
    <property type="entry name" value="SAF_UxaA/GarD"/>
</dbReference>
<evidence type="ECO:0000256" key="1">
    <source>
        <dbReference type="ARBA" id="ARBA00023239"/>
    </source>
</evidence>
<dbReference type="OrthoDB" id="9804574at2"/>
<accession>A0A4R1NYK7</accession>
<dbReference type="RefSeq" id="WP_132860271.1">
    <property type="nucleotide sequence ID" value="NZ_SMGR01000001.1"/>
</dbReference>
<name>A0A4R1NYK7_9RHOB</name>
<sequence length="98" mass="10246">MSEAIFDPRLLVLANGDNIAVLKATIAAGEVILVAGEPVTISATLGLGHKLAVTPIPQGKDVVKYGFPIGFAAEDVGIGEHVHVHNLSSRYTAVEIME</sequence>
<dbReference type="GO" id="GO:0019698">
    <property type="term" value="P:D-galacturonate catabolic process"/>
    <property type="evidence" value="ECO:0007669"/>
    <property type="project" value="TreeGrafter"/>
</dbReference>
<dbReference type="InterPro" id="IPR013974">
    <property type="entry name" value="SAF"/>
</dbReference>
<keyword evidence="1" id="KW-0456">Lyase</keyword>
<dbReference type="Proteomes" id="UP000295673">
    <property type="component" value="Unassembled WGS sequence"/>
</dbReference>
<organism evidence="3 4">
    <name type="scientific">Shimia isoporae</name>
    <dbReference type="NCBI Taxonomy" id="647720"/>
    <lineage>
        <taxon>Bacteria</taxon>
        <taxon>Pseudomonadati</taxon>
        <taxon>Pseudomonadota</taxon>
        <taxon>Alphaproteobacteria</taxon>
        <taxon>Rhodobacterales</taxon>
        <taxon>Roseobacteraceae</taxon>
    </lineage>
</organism>
<feature type="domain" description="SAF" evidence="2">
    <location>
        <begin position="17"/>
        <end position="88"/>
    </location>
</feature>
<protein>
    <submittedName>
        <fullName evidence="3">SAF domain-containing protein</fullName>
    </submittedName>
</protein>
<keyword evidence="4" id="KW-1185">Reference proteome</keyword>
<reference evidence="3 4" key="1">
    <citation type="submission" date="2019-03" db="EMBL/GenBank/DDBJ databases">
        <title>Genomic Encyclopedia of Archaeal and Bacterial Type Strains, Phase II (KMG-II): from individual species to whole genera.</title>
        <authorList>
            <person name="Goeker M."/>
        </authorList>
    </citation>
    <scope>NUCLEOTIDE SEQUENCE [LARGE SCALE GENOMIC DNA]</scope>
    <source>
        <strain evidence="3 4">DSM 26433</strain>
    </source>
</reference>
<dbReference type="SMART" id="SM00858">
    <property type="entry name" value="SAF"/>
    <property type="match status" value="1"/>
</dbReference>
<gene>
    <name evidence="3" type="ORF">BXY66_2381</name>
</gene>
<dbReference type="CDD" id="cd11613">
    <property type="entry name" value="SAF_AH_GD"/>
    <property type="match status" value="1"/>
</dbReference>
<comment type="caution">
    <text evidence="3">The sequence shown here is derived from an EMBL/GenBank/DDBJ whole genome shotgun (WGS) entry which is preliminary data.</text>
</comment>
<dbReference type="EMBL" id="SMGR01000001">
    <property type="protein sequence ID" value="TCL10312.1"/>
    <property type="molecule type" value="Genomic_DNA"/>
</dbReference>
<evidence type="ECO:0000313" key="4">
    <source>
        <dbReference type="Proteomes" id="UP000295673"/>
    </source>
</evidence>
<dbReference type="PANTHER" id="PTHR30536">
    <property type="entry name" value="ALTRONATE/GALACTARATE DEHYDRATASE"/>
    <property type="match status" value="1"/>
</dbReference>